<organism evidence="2 3">
    <name type="scientific">Caenorhabditis angaria</name>
    <dbReference type="NCBI Taxonomy" id="860376"/>
    <lineage>
        <taxon>Eukaryota</taxon>
        <taxon>Metazoa</taxon>
        <taxon>Ecdysozoa</taxon>
        <taxon>Nematoda</taxon>
        <taxon>Chromadorea</taxon>
        <taxon>Rhabditida</taxon>
        <taxon>Rhabditina</taxon>
        <taxon>Rhabditomorpha</taxon>
        <taxon>Rhabditoidea</taxon>
        <taxon>Rhabditidae</taxon>
        <taxon>Peloderinae</taxon>
        <taxon>Caenorhabditis</taxon>
    </lineage>
</organism>
<dbReference type="Proteomes" id="UP001152747">
    <property type="component" value="Unassembled WGS sequence"/>
</dbReference>
<dbReference type="Pfam" id="PF10327">
    <property type="entry name" value="7TM_GPCR_Sri"/>
    <property type="match status" value="1"/>
</dbReference>
<keyword evidence="1" id="KW-1133">Transmembrane helix</keyword>
<proteinExistence type="predicted"/>
<dbReference type="EMBL" id="CANHGI010000005">
    <property type="protein sequence ID" value="CAI5452195.1"/>
    <property type="molecule type" value="Genomic_DNA"/>
</dbReference>
<evidence type="ECO:0000313" key="3">
    <source>
        <dbReference type="Proteomes" id="UP001152747"/>
    </source>
</evidence>
<sequence>MRKFMSVSTFKLHKTALVTLVLQCFIPFSCVGIPLIIIFTVILNNYVEYQELATDTMILISTHSMVSTIVMIASNSHFMEKVREILRFFKTSTPKINSIVERTIQI</sequence>
<feature type="transmembrane region" description="Helical" evidence="1">
    <location>
        <begin position="56"/>
        <end position="78"/>
    </location>
</feature>
<evidence type="ECO:0000313" key="2">
    <source>
        <dbReference type="EMBL" id="CAI5452195.1"/>
    </source>
</evidence>
<dbReference type="InterPro" id="IPR019429">
    <property type="entry name" value="7TM_GPCR_serpentine_rcpt_Sri"/>
</dbReference>
<keyword evidence="3" id="KW-1185">Reference proteome</keyword>
<comment type="caution">
    <text evidence="2">The sequence shown here is derived from an EMBL/GenBank/DDBJ whole genome shotgun (WGS) entry which is preliminary data.</text>
</comment>
<dbReference type="PANTHER" id="PTHR46964">
    <property type="entry name" value="SERPENTINE RECEPTOR, CLASS I-RELATED"/>
    <property type="match status" value="1"/>
</dbReference>
<dbReference type="SUPFAM" id="SSF81321">
    <property type="entry name" value="Family A G protein-coupled receptor-like"/>
    <property type="match status" value="1"/>
</dbReference>
<gene>
    <name evidence="2" type="ORF">CAMP_LOCUS14832</name>
</gene>
<protein>
    <submittedName>
        <fullName evidence="2">Uncharacterized protein</fullName>
    </submittedName>
</protein>
<name>A0A9P1IU60_9PELO</name>
<accession>A0A9P1IU60</accession>
<keyword evidence="1" id="KW-0812">Transmembrane</keyword>
<reference evidence="2" key="1">
    <citation type="submission" date="2022-11" db="EMBL/GenBank/DDBJ databases">
        <authorList>
            <person name="Kikuchi T."/>
        </authorList>
    </citation>
    <scope>NUCLEOTIDE SEQUENCE</scope>
    <source>
        <strain evidence="2">PS1010</strain>
    </source>
</reference>
<keyword evidence="1" id="KW-0472">Membrane</keyword>
<evidence type="ECO:0000256" key="1">
    <source>
        <dbReference type="SAM" id="Phobius"/>
    </source>
</evidence>
<feature type="transmembrane region" description="Helical" evidence="1">
    <location>
        <begin position="20"/>
        <end position="44"/>
    </location>
</feature>
<dbReference type="AlphaFoldDB" id="A0A9P1IU60"/>
<dbReference type="OrthoDB" id="5826569at2759"/>